<dbReference type="Pfam" id="PF03099">
    <property type="entry name" value="BPL_LplA_LipB"/>
    <property type="match status" value="1"/>
</dbReference>
<dbReference type="InterPro" id="IPR045864">
    <property type="entry name" value="aa-tRNA-synth_II/BPL/LPL"/>
</dbReference>
<sequence length="253" mass="28564">MDSETQILKRLLSLSNHIPEVVLLKQSTESTNDDVRHLAQEGISTALVCSETQTQGRGQHQREWQSPQGNIYFSTLTQTNTPLDGRLALEVALNLLHMPCLCHLDLYIKWPNDLYSTAGKWGGILVEPISTHQAVVGIGINLFPHNSIKNLDQKTTSLTQLCHLNISRTEMISQIYIAVQNAVQWFNYGSQNLSERFNHVAMFKNKQVSFEHIQGVNIGIFKGIQSDGAVCIEENGKIHHFYQGRLRIMEDTL</sequence>
<keyword evidence="1 3" id="KW-0436">Ligase</keyword>
<evidence type="ECO:0000313" key="3">
    <source>
        <dbReference type="EMBL" id="MEB5476478.1"/>
    </source>
</evidence>
<accession>A0ABU6DUC4</accession>
<evidence type="ECO:0000259" key="2">
    <source>
        <dbReference type="Pfam" id="PF03099"/>
    </source>
</evidence>
<dbReference type="InterPro" id="IPR004408">
    <property type="entry name" value="Biotin_CoA_COase_ligase"/>
</dbReference>
<dbReference type="NCBIfam" id="TIGR00121">
    <property type="entry name" value="birA_ligase"/>
    <property type="match status" value="1"/>
</dbReference>
<keyword evidence="4" id="KW-1185">Reference proteome</keyword>
<dbReference type="PANTHER" id="PTHR12835">
    <property type="entry name" value="BIOTIN PROTEIN LIGASE"/>
    <property type="match status" value="1"/>
</dbReference>
<feature type="domain" description="BPL/LPL catalytic" evidence="2">
    <location>
        <begin position="28"/>
        <end position="141"/>
    </location>
</feature>
<evidence type="ECO:0000256" key="1">
    <source>
        <dbReference type="ARBA" id="ARBA00022598"/>
    </source>
</evidence>
<dbReference type="Gene3D" id="3.30.930.10">
    <property type="entry name" value="Bira Bifunctional Protein, Domain 2"/>
    <property type="match status" value="1"/>
</dbReference>
<dbReference type="Gene3D" id="2.30.30.100">
    <property type="match status" value="1"/>
</dbReference>
<comment type="caution">
    <text evidence="3">The sequence shown here is derived from an EMBL/GenBank/DDBJ whole genome shotgun (WGS) entry which is preliminary data.</text>
</comment>
<organism evidence="3 4">
    <name type="scientific">Acinetobacter pollinis</name>
    <dbReference type="NCBI Taxonomy" id="2605270"/>
    <lineage>
        <taxon>Bacteria</taxon>
        <taxon>Pseudomonadati</taxon>
        <taxon>Pseudomonadota</taxon>
        <taxon>Gammaproteobacteria</taxon>
        <taxon>Moraxellales</taxon>
        <taxon>Moraxellaceae</taxon>
        <taxon>Acinetobacter</taxon>
    </lineage>
</organism>
<dbReference type="Proteomes" id="UP001339883">
    <property type="component" value="Unassembled WGS sequence"/>
</dbReference>
<protein>
    <submittedName>
        <fullName evidence="3">Biotin--[acetyl-CoA-carboxylase] ligase</fullName>
        <ecNumber evidence="3">6.3.4.15</ecNumber>
    </submittedName>
</protein>
<dbReference type="GO" id="GO:0004077">
    <property type="term" value="F:biotin--[biotin carboxyl-carrier protein] ligase activity"/>
    <property type="evidence" value="ECO:0007669"/>
    <property type="project" value="UniProtKB-EC"/>
</dbReference>
<dbReference type="EC" id="6.3.4.15" evidence="3"/>
<dbReference type="PANTHER" id="PTHR12835:SF5">
    <property type="entry name" value="BIOTIN--PROTEIN LIGASE"/>
    <property type="match status" value="1"/>
</dbReference>
<evidence type="ECO:0000313" key="4">
    <source>
        <dbReference type="Proteomes" id="UP001339883"/>
    </source>
</evidence>
<proteinExistence type="predicted"/>
<dbReference type="EMBL" id="VTDN01000003">
    <property type="protein sequence ID" value="MEB5476478.1"/>
    <property type="molecule type" value="Genomic_DNA"/>
</dbReference>
<dbReference type="InterPro" id="IPR004143">
    <property type="entry name" value="BPL_LPL_catalytic"/>
</dbReference>
<gene>
    <name evidence="3" type="ORF">I2F25_05340</name>
</gene>
<dbReference type="SUPFAM" id="SSF55681">
    <property type="entry name" value="Class II aaRS and biotin synthetases"/>
    <property type="match status" value="1"/>
</dbReference>
<dbReference type="RefSeq" id="WP_325774987.1">
    <property type="nucleotide sequence ID" value="NZ_VTDN01000003.1"/>
</dbReference>
<reference evidence="3 4" key="1">
    <citation type="submission" date="2019-08" db="EMBL/GenBank/DDBJ databases">
        <title>Five species of Acinetobacter isolated from floral nectar and animal pollinators.</title>
        <authorList>
            <person name="Hendry T.A."/>
        </authorList>
    </citation>
    <scope>NUCLEOTIDE SEQUENCE [LARGE SCALE GENOMIC DNA]</scope>
    <source>
        <strain evidence="3 4">MD18.27</strain>
    </source>
</reference>
<name>A0ABU6DUC4_9GAMM</name>